<reference evidence="2 3" key="1">
    <citation type="submission" date="2015-04" db="EMBL/GenBank/DDBJ databases">
        <title>Complete genome sequence of Schizopora paradoxa KUC8140, a cosmopolitan wood degrader in East Asia.</title>
        <authorList>
            <consortium name="DOE Joint Genome Institute"/>
            <person name="Min B."/>
            <person name="Park H."/>
            <person name="Jang Y."/>
            <person name="Kim J.-J."/>
            <person name="Kim K.H."/>
            <person name="Pangilinan J."/>
            <person name="Lipzen A."/>
            <person name="Riley R."/>
            <person name="Grigoriev I.V."/>
            <person name="Spatafora J.W."/>
            <person name="Choi I.-G."/>
        </authorList>
    </citation>
    <scope>NUCLEOTIDE SEQUENCE [LARGE SCALE GENOMIC DNA]</scope>
    <source>
        <strain evidence="2 3">KUC8140</strain>
    </source>
</reference>
<organism evidence="2 3">
    <name type="scientific">Schizopora paradoxa</name>
    <dbReference type="NCBI Taxonomy" id="27342"/>
    <lineage>
        <taxon>Eukaryota</taxon>
        <taxon>Fungi</taxon>
        <taxon>Dikarya</taxon>
        <taxon>Basidiomycota</taxon>
        <taxon>Agaricomycotina</taxon>
        <taxon>Agaricomycetes</taxon>
        <taxon>Hymenochaetales</taxon>
        <taxon>Schizoporaceae</taxon>
        <taxon>Schizopora</taxon>
    </lineage>
</organism>
<protein>
    <submittedName>
        <fullName evidence="2">Uncharacterized protein</fullName>
    </submittedName>
</protein>
<evidence type="ECO:0000313" key="3">
    <source>
        <dbReference type="Proteomes" id="UP000053477"/>
    </source>
</evidence>
<gene>
    <name evidence="2" type="ORF">SCHPADRAFT_909771</name>
</gene>
<keyword evidence="3" id="KW-1185">Reference proteome</keyword>
<dbReference type="AlphaFoldDB" id="A0A0H2RCB1"/>
<sequence>MLAIVHSTNHTRIRVWRLVLPFKFYAVDHCTCPVLHLRQRKKTPRPASAQPSPVAVRLEPSSSSPAYRLQSSEFFCIMVHDQLCHCTLEISLTECRSRWTPGVSSHSNSDSQTGRMGCRAAGARGVRTPLTPFRTHSAVFLEASTGGEPEAVGFGAASFLKWTICSPLRLTAKSSRRAPLLDSTALARLALSKNANETRRALRKNLLHFRFSKSNFLFTPSPSILILILIVLIFEHEARTSRRIAYLHLARYDVSEMKN</sequence>
<proteinExistence type="predicted"/>
<evidence type="ECO:0000256" key="1">
    <source>
        <dbReference type="SAM" id="Phobius"/>
    </source>
</evidence>
<dbReference type="InParanoid" id="A0A0H2RCB1"/>
<evidence type="ECO:0000313" key="2">
    <source>
        <dbReference type="EMBL" id="KLO07123.1"/>
    </source>
</evidence>
<accession>A0A0H2RCB1</accession>
<keyword evidence="1" id="KW-1133">Transmembrane helix</keyword>
<dbReference type="EMBL" id="KQ086159">
    <property type="protein sequence ID" value="KLO07123.1"/>
    <property type="molecule type" value="Genomic_DNA"/>
</dbReference>
<dbReference type="Proteomes" id="UP000053477">
    <property type="component" value="Unassembled WGS sequence"/>
</dbReference>
<feature type="transmembrane region" description="Helical" evidence="1">
    <location>
        <begin position="216"/>
        <end position="234"/>
    </location>
</feature>
<keyword evidence="1" id="KW-0812">Transmembrane</keyword>
<name>A0A0H2RCB1_9AGAM</name>
<keyword evidence="1" id="KW-0472">Membrane</keyword>